<dbReference type="InterPro" id="IPR002048">
    <property type="entry name" value="EF_hand_dom"/>
</dbReference>
<evidence type="ECO:0000313" key="11">
    <source>
        <dbReference type="Proteomes" id="UP000663882"/>
    </source>
</evidence>
<evidence type="ECO:0000259" key="8">
    <source>
        <dbReference type="PROSITE" id="PS50222"/>
    </source>
</evidence>
<dbReference type="PRINTS" id="PR00450">
    <property type="entry name" value="RECOVERIN"/>
</dbReference>
<dbReference type="Proteomes" id="UP000663874">
    <property type="component" value="Unassembled WGS sequence"/>
</dbReference>
<dbReference type="PANTHER" id="PTHR23055">
    <property type="entry name" value="CALCIUM BINDING PROTEINS"/>
    <property type="match status" value="1"/>
</dbReference>
<keyword evidence="3" id="KW-0479">Metal-binding</keyword>
<feature type="region of interest" description="Disordered" evidence="7">
    <location>
        <begin position="343"/>
        <end position="366"/>
    </location>
</feature>
<name>A0A814E5K0_9BILA</name>
<accession>A0A814E5K0</accession>
<dbReference type="InterPro" id="IPR018247">
    <property type="entry name" value="EF_Hand_1_Ca_BS"/>
</dbReference>
<keyword evidence="6" id="KW-0449">Lipoprotein</keyword>
<comment type="similarity">
    <text evidence="1">Belongs to the recoverin family.</text>
</comment>
<dbReference type="SMART" id="SM00054">
    <property type="entry name" value="EFh"/>
    <property type="match status" value="3"/>
</dbReference>
<dbReference type="PROSITE" id="PS50222">
    <property type="entry name" value="EF_HAND_2"/>
    <property type="match status" value="3"/>
</dbReference>
<dbReference type="Pfam" id="PF13499">
    <property type="entry name" value="EF-hand_7"/>
    <property type="match status" value="1"/>
</dbReference>
<dbReference type="Gene3D" id="1.10.238.10">
    <property type="entry name" value="EF-hand"/>
    <property type="match status" value="1"/>
</dbReference>
<feature type="domain" description="EF-hand" evidence="8">
    <location>
        <begin position="70"/>
        <end position="105"/>
    </location>
</feature>
<evidence type="ECO:0000256" key="6">
    <source>
        <dbReference type="ARBA" id="ARBA00023288"/>
    </source>
</evidence>
<comment type="caution">
    <text evidence="9">The sequence shown here is derived from an EMBL/GenBank/DDBJ whole genome shotgun (WGS) entry which is preliminary data.</text>
</comment>
<dbReference type="EMBL" id="CAJNOO010000510">
    <property type="protein sequence ID" value="CAF0964950.1"/>
    <property type="molecule type" value="Genomic_DNA"/>
</dbReference>
<dbReference type="PANTHER" id="PTHR23055:SF178">
    <property type="entry name" value="NEUROCALCIN HOMOLOG"/>
    <property type="match status" value="1"/>
</dbReference>
<evidence type="ECO:0000256" key="5">
    <source>
        <dbReference type="ARBA" id="ARBA00022837"/>
    </source>
</evidence>
<dbReference type="InterPro" id="IPR011992">
    <property type="entry name" value="EF-hand-dom_pair"/>
</dbReference>
<evidence type="ECO:0000256" key="1">
    <source>
        <dbReference type="ARBA" id="ARBA00006049"/>
    </source>
</evidence>
<feature type="domain" description="EF-hand" evidence="8">
    <location>
        <begin position="106"/>
        <end position="141"/>
    </location>
</feature>
<dbReference type="PROSITE" id="PS00018">
    <property type="entry name" value="EF_HAND_1"/>
    <property type="match status" value="2"/>
</dbReference>
<dbReference type="AlphaFoldDB" id="A0A814E5K0"/>
<evidence type="ECO:0000256" key="4">
    <source>
        <dbReference type="ARBA" id="ARBA00022737"/>
    </source>
</evidence>
<reference evidence="9" key="1">
    <citation type="submission" date="2021-02" db="EMBL/GenBank/DDBJ databases">
        <authorList>
            <person name="Nowell W R."/>
        </authorList>
    </citation>
    <scope>NUCLEOTIDE SEQUENCE</scope>
</reference>
<evidence type="ECO:0000313" key="10">
    <source>
        <dbReference type="EMBL" id="CAF3718253.1"/>
    </source>
</evidence>
<dbReference type="SUPFAM" id="SSF47473">
    <property type="entry name" value="EF-hand"/>
    <property type="match status" value="1"/>
</dbReference>
<dbReference type="OrthoDB" id="191686at2759"/>
<feature type="compositionally biased region" description="Basic and acidic residues" evidence="7">
    <location>
        <begin position="343"/>
        <end position="352"/>
    </location>
</feature>
<protein>
    <recommendedName>
        <fullName evidence="8">EF-hand domain-containing protein</fullName>
    </recommendedName>
</protein>
<evidence type="ECO:0000256" key="7">
    <source>
        <dbReference type="SAM" id="MobiDB-lite"/>
    </source>
</evidence>
<feature type="domain" description="EF-hand" evidence="8">
    <location>
        <begin position="163"/>
        <end position="198"/>
    </location>
</feature>
<dbReference type="GO" id="GO:0005509">
    <property type="term" value="F:calcium ion binding"/>
    <property type="evidence" value="ECO:0007669"/>
    <property type="project" value="InterPro"/>
</dbReference>
<proteinExistence type="inferred from homology"/>
<organism evidence="9 11">
    <name type="scientific">Rotaria sordida</name>
    <dbReference type="NCBI Taxonomy" id="392033"/>
    <lineage>
        <taxon>Eukaryota</taxon>
        <taxon>Metazoa</taxon>
        <taxon>Spiralia</taxon>
        <taxon>Gnathifera</taxon>
        <taxon>Rotifera</taxon>
        <taxon>Eurotatoria</taxon>
        <taxon>Bdelloidea</taxon>
        <taxon>Philodinida</taxon>
        <taxon>Philodinidae</taxon>
        <taxon>Rotaria</taxon>
    </lineage>
</organism>
<evidence type="ECO:0000256" key="2">
    <source>
        <dbReference type="ARBA" id="ARBA00022707"/>
    </source>
</evidence>
<evidence type="ECO:0000313" key="9">
    <source>
        <dbReference type="EMBL" id="CAF0964950.1"/>
    </source>
</evidence>
<sequence length="366" mass="43418">MGSKSSRHNLDNSEPLSKETIEELCHDTGFTEDELLKLHTDFYKDCPDGKLTLKQFENEYSRIMGKPKQKTLNYIRHMFNVYDQDKSQFIDFREFVIALSAVTVVNRLRLIETLFSIFDLDNDGKITKDEIDKMLHTLVDVTNSNKRHNISYSNEHDLNKQHNLQRRIDDAFNALNTNDDDHITKDEFIEWYMKSDLLSDVSSNEINTSNKLYFQERNKKYRKIKNNQFNSNKNKESNRQQPQIIYMSQMTERQLSLNTDDNDEGIDNKTTTTTTAMHRRINLDNTNLHYSKGNRRWEYLFNSVFKQIHGQISDDEQQKHINLNDHSRINYFHLRKQQHKENFKLDNNKQKSNDGSSSPDIISVRF</sequence>
<dbReference type="InterPro" id="IPR028846">
    <property type="entry name" value="Recoverin"/>
</dbReference>
<dbReference type="CDD" id="cd00051">
    <property type="entry name" value="EFh"/>
    <property type="match status" value="1"/>
</dbReference>
<keyword evidence="5" id="KW-0106">Calcium</keyword>
<dbReference type="EMBL" id="CAJOBE010001142">
    <property type="protein sequence ID" value="CAF3718253.1"/>
    <property type="molecule type" value="Genomic_DNA"/>
</dbReference>
<keyword evidence="4" id="KW-0677">Repeat</keyword>
<gene>
    <name evidence="10" type="ORF">FNK824_LOCUS10297</name>
    <name evidence="9" type="ORF">RFH988_LOCUS12322</name>
</gene>
<keyword evidence="2" id="KW-0519">Myristate</keyword>
<evidence type="ECO:0000256" key="3">
    <source>
        <dbReference type="ARBA" id="ARBA00022723"/>
    </source>
</evidence>
<dbReference type="Proteomes" id="UP000663882">
    <property type="component" value="Unassembled WGS sequence"/>
</dbReference>